<feature type="non-terminal residue" evidence="4">
    <location>
        <position position="93"/>
    </location>
</feature>
<evidence type="ECO:0000313" key="5">
    <source>
        <dbReference type="Proteomes" id="UP000291084"/>
    </source>
</evidence>
<protein>
    <recommendedName>
        <fullName evidence="3">Plastocyanin-like domain-containing protein</fullName>
    </recommendedName>
</protein>
<dbReference type="PANTHER" id="PTHR11709:SF410">
    <property type="entry name" value="LACCASE"/>
    <property type="match status" value="1"/>
</dbReference>
<dbReference type="GO" id="GO:0016491">
    <property type="term" value="F:oxidoreductase activity"/>
    <property type="evidence" value="ECO:0007669"/>
    <property type="project" value="TreeGrafter"/>
</dbReference>
<sequence>MIISQNHSVLLLILSFLVISKSQGNVHYYDFVLKEKNFTRLCSTKSILTVNDSFPGPTIRVHKGDTAFVTVHNQGRYGVTIHWLNLPFCLSFY</sequence>
<dbReference type="InterPro" id="IPR045087">
    <property type="entry name" value="Cu-oxidase_fam"/>
</dbReference>
<gene>
    <name evidence="4" type="primary">Vigan.11G117400</name>
    <name evidence="4" type="ORF">VIGAN_11117400</name>
</gene>
<dbReference type="OrthoDB" id="1421483at2759"/>
<evidence type="ECO:0000256" key="1">
    <source>
        <dbReference type="ARBA" id="ARBA00010609"/>
    </source>
</evidence>
<reference evidence="4 5" key="1">
    <citation type="journal article" date="2015" name="Sci. Rep.">
        <title>The power of single molecule real-time sequencing technology in the de novo assembly of a eukaryotic genome.</title>
        <authorList>
            <person name="Sakai H."/>
            <person name="Naito K."/>
            <person name="Ogiso-Tanaka E."/>
            <person name="Takahashi Y."/>
            <person name="Iseki K."/>
            <person name="Muto C."/>
            <person name="Satou K."/>
            <person name="Teruya K."/>
            <person name="Shiroma A."/>
            <person name="Shimoji M."/>
            <person name="Hirano T."/>
            <person name="Itoh T."/>
            <person name="Kaga A."/>
            <person name="Tomooka N."/>
        </authorList>
    </citation>
    <scope>NUCLEOTIDE SEQUENCE [LARGE SCALE GENOMIC DNA]</scope>
    <source>
        <strain evidence="5">cv. Shumari</strain>
    </source>
</reference>
<proteinExistence type="inferred from homology"/>
<dbReference type="PANTHER" id="PTHR11709">
    <property type="entry name" value="MULTI-COPPER OXIDASE"/>
    <property type="match status" value="1"/>
</dbReference>
<evidence type="ECO:0000259" key="3">
    <source>
        <dbReference type="Pfam" id="PF07732"/>
    </source>
</evidence>
<keyword evidence="5" id="KW-1185">Reference proteome</keyword>
<dbReference type="SUPFAM" id="SSF49503">
    <property type="entry name" value="Cupredoxins"/>
    <property type="match status" value="1"/>
</dbReference>
<feature type="signal peptide" evidence="2">
    <location>
        <begin position="1"/>
        <end position="24"/>
    </location>
</feature>
<dbReference type="Proteomes" id="UP000291084">
    <property type="component" value="Chromosome 11"/>
</dbReference>
<accession>A0A0S3T9U2</accession>
<dbReference type="Gene3D" id="2.60.40.420">
    <property type="entry name" value="Cupredoxins - blue copper proteins"/>
    <property type="match status" value="1"/>
</dbReference>
<dbReference type="InterPro" id="IPR008972">
    <property type="entry name" value="Cupredoxin"/>
</dbReference>
<evidence type="ECO:0000256" key="2">
    <source>
        <dbReference type="SAM" id="SignalP"/>
    </source>
</evidence>
<evidence type="ECO:0000313" key="4">
    <source>
        <dbReference type="EMBL" id="BAU01847.1"/>
    </source>
</evidence>
<organism evidence="4 5">
    <name type="scientific">Vigna angularis var. angularis</name>
    <dbReference type="NCBI Taxonomy" id="157739"/>
    <lineage>
        <taxon>Eukaryota</taxon>
        <taxon>Viridiplantae</taxon>
        <taxon>Streptophyta</taxon>
        <taxon>Embryophyta</taxon>
        <taxon>Tracheophyta</taxon>
        <taxon>Spermatophyta</taxon>
        <taxon>Magnoliopsida</taxon>
        <taxon>eudicotyledons</taxon>
        <taxon>Gunneridae</taxon>
        <taxon>Pentapetalae</taxon>
        <taxon>rosids</taxon>
        <taxon>fabids</taxon>
        <taxon>Fabales</taxon>
        <taxon>Fabaceae</taxon>
        <taxon>Papilionoideae</taxon>
        <taxon>50 kb inversion clade</taxon>
        <taxon>NPAAA clade</taxon>
        <taxon>indigoferoid/millettioid clade</taxon>
        <taxon>Phaseoleae</taxon>
        <taxon>Vigna</taxon>
    </lineage>
</organism>
<comment type="similarity">
    <text evidence="1">Belongs to the multicopper oxidase family.</text>
</comment>
<keyword evidence="2" id="KW-0732">Signal</keyword>
<dbReference type="Pfam" id="PF07732">
    <property type="entry name" value="Cu-oxidase_3"/>
    <property type="match status" value="1"/>
</dbReference>
<dbReference type="GO" id="GO:0005507">
    <property type="term" value="F:copper ion binding"/>
    <property type="evidence" value="ECO:0007669"/>
    <property type="project" value="InterPro"/>
</dbReference>
<feature type="chain" id="PRO_5006619011" description="Plastocyanin-like domain-containing protein" evidence="2">
    <location>
        <begin position="25"/>
        <end position="93"/>
    </location>
</feature>
<dbReference type="AlphaFoldDB" id="A0A0S3T9U2"/>
<feature type="domain" description="Plastocyanin-like" evidence="3">
    <location>
        <begin position="34"/>
        <end position="83"/>
    </location>
</feature>
<name>A0A0S3T9U2_PHAAN</name>
<dbReference type="InterPro" id="IPR011707">
    <property type="entry name" value="Cu-oxidase-like_N"/>
</dbReference>
<dbReference type="EMBL" id="AP015044">
    <property type="protein sequence ID" value="BAU01847.1"/>
    <property type="molecule type" value="Genomic_DNA"/>
</dbReference>